<proteinExistence type="predicted"/>
<reference evidence="1" key="1">
    <citation type="submission" date="2019-01" db="EMBL/GenBank/DDBJ databases">
        <title>Colletotrichum abscissum LGMF1257.</title>
        <authorList>
            <person name="Baroncelli R."/>
        </authorList>
    </citation>
    <scope>NUCLEOTIDE SEQUENCE</scope>
    <source>
        <strain evidence="1">Ca142</strain>
    </source>
</reference>
<dbReference type="AlphaFoldDB" id="A0A9Q0ASU2"/>
<accession>A0A9Q0ASU2</accession>
<dbReference type="EMBL" id="SDAQ01000264">
    <property type="protein sequence ID" value="KAI3528295.1"/>
    <property type="molecule type" value="Genomic_DNA"/>
</dbReference>
<evidence type="ECO:0000313" key="1">
    <source>
        <dbReference type="EMBL" id="KAI3528295.1"/>
    </source>
</evidence>
<gene>
    <name evidence="1" type="ORF">CABS02_15154</name>
</gene>
<dbReference type="Proteomes" id="UP001056436">
    <property type="component" value="Unassembled WGS sequence"/>
</dbReference>
<evidence type="ECO:0000313" key="2">
    <source>
        <dbReference type="Proteomes" id="UP001056436"/>
    </source>
</evidence>
<name>A0A9Q0ASU2_9PEZI</name>
<sequence length="36" mass="4284">MRFSRGGSKLGCVHIEIENEEGFRRDDFRRAEMPRT</sequence>
<keyword evidence="2" id="KW-1185">Reference proteome</keyword>
<organism evidence="1 2">
    <name type="scientific">Colletotrichum abscissum</name>
    <dbReference type="NCBI Taxonomy" id="1671311"/>
    <lineage>
        <taxon>Eukaryota</taxon>
        <taxon>Fungi</taxon>
        <taxon>Dikarya</taxon>
        <taxon>Ascomycota</taxon>
        <taxon>Pezizomycotina</taxon>
        <taxon>Sordariomycetes</taxon>
        <taxon>Hypocreomycetidae</taxon>
        <taxon>Glomerellales</taxon>
        <taxon>Glomerellaceae</taxon>
        <taxon>Colletotrichum</taxon>
        <taxon>Colletotrichum acutatum species complex</taxon>
    </lineage>
</organism>
<protein>
    <submittedName>
        <fullName evidence="1">Uncharacterized protein</fullName>
    </submittedName>
</protein>
<comment type="caution">
    <text evidence="1">The sequence shown here is derived from an EMBL/GenBank/DDBJ whole genome shotgun (WGS) entry which is preliminary data.</text>
</comment>
<dbReference type="OrthoDB" id="10290603at2759"/>